<feature type="signal peptide" evidence="7">
    <location>
        <begin position="1"/>
        <end position="15"/>
    </location>
</feature>
<dbReference type="PROSITE" id="PS50983">
    <property type="entry name" value="FE_B12_PBP"/>
    <property type="match status" value="1"/>
</dbReference>
<evidence type="ECO:0000256" key="4">
    <source>
        <dbReference type="ARBA" id="ARBA00022496"/>
    </source>
</evidence>
<reference evidence="9 10" key="1">
    <citation type="submission" date="2017-05" db="EMBL/GenBank/DDBJ databases">
        <title>Complete and WGS of Bordetella genogroups.</title>
        <authorList>
            <person name="Spilker T."/>
            <person name="LiPuma J."/>
        </authorList>
    </citation>
    <scope>NUCLEOTIDE SEQUENCE [LARGE SCALE GENOMIC DNA]</scope>
    <source>
        <strain evidence="9 10">AU9919</strain>
    </source>
</reference>
<dbReference type="GO" id="GO:0030288">
    <property type="term" value="C:outer membrane-bounded periplasmic space"/>
    <property type="evidence" value="ECO:0007669"/>
    <property type="project" value="TreeGrafter"/>
</dbReference>
<organism evidence="9 10">
    <name type="scientific">Bordetella genomosp. 4</name>
    <dbReference type="NCBI Taxonomy" id="463044"/>
    <lineage>
        <taxon>Bacteria</taxon>
        <taxon>Pseudomonadati</taxon>
        <taxon>Pseudomonadota</taxon>
        <taxon>Betaproteobacteria</taxon>
        <taxon>Burkholderiales</taxon>
        <taxon>Alcaligenaceae</taxon>
        <taxon>Bordetella</taxon>
    </lineage>
</organism>
<evidence type="ECO:0000313" key="10">
    <source>
        <dbReference type="Proteomes" id="UP000216885"/>
    </source>
</evidence>
<dbReference type="GO" id="GO:1901678">
    <property type="term" value="P:iron coordination entity transport"/>
    <property type="evidence" value="ECO:0007669"/>
    <property type="project" value="UniProtKB-ARBA"/>
</dbReference>
<evidence type="ECO:0000256" key="2">
    <source>
        <dbReference type="ARBA" id="ARBA00008814"/>
    </source>
</evidence>
<evidence type="ECO:0000313" key="9">
    <source>
        <dbReference type="EMBL" id="OZI50982.1"/>
    </source>
</evidence>
<dbReference type="Proteomes" id="UP000216885">
    <property type="component" value="Unassembled WGS sequence"/>
</dbReference>
<feature type="chain" id="PRO_5012333916" description="Fe/B12 periplasmic-binding domain-containing protein" evidence="7">
    <location>
        <begin position="16"/>
        <end position="308"/>
    </location>
</feature>
<keyword evidence="4" id="KW-0410">Iron transport</keyword>
<keyword evidence="4" id="KW-0408">Iron</keyword>
<dbReference type="SUPFAM" id="SSF53807">
    <property type="entry name" value="Helical backbone' metal receptor"/>
    <property type="match status" value="1"/>
</dbReference>
<proteinExistence type="inferred from homology"/>
<evidence type="ECO:0000256" key="6">
    <source>
        <dbReference type="SAM" id="MobiDB-lite"/>
    </source>
</evidence>
<evidence type="ECO:0000256" key="5">
    <source>
        <dbReference type="ARBA" id="ARBA00022729"/>
    </source>
</evidence>
<keyword evidence="10" id="KW-1185">Reference proteome</keyword>
<sequence length="308" mass="32000">MLLAASALASFSSFAFELPQGNGLGAPLVLPATPEKIVTFDLGVLDTLHTLGIPVVGVPSSTYEGALAGFSKTTVVGTLFEPNYALLKQIKPDLIIAGGRTQKALPELQNIAPTISFSADPRAFLSSVTASTEAIGTAFDKQAQARAAVSKLNGTVEQLHAVTKGKTGLFLFVINGNVMTHAPGERFGYAYELSGLSAVLPPADPAASAQPRPEPGSPAAKAAAAKRAETLAKATQADPDWLIVLDRGAINGGKKTAADTLAKHPALSQTRAYKTGHVYYADPNAWYVVTTGVSNVQTIAADMLEAMK</sequence>
<dbReference type="EMBL" id="NEVQ01000022">
    <property type="protein sequence ID" value="OZI50982.1"/>
    <property type="molecule type" value="Genomic_DNA"/>
</dbReference>
<comment type="subcellular location">
    <subcellularLocation>
        <location evidence="1">Cell envelope</location>
    </subcellularLocation>
</comment>
<dbReference type="PANTHER" id="PTHR30532">
    <property type="entry name" value="IRON III DICITRATE-BINDING PERIPLASMIC PROTEIN"/>
    <property type="match status" value="1"/>
</dbReference>
<dbReference type="PANTHER" id="PTHR30532:SF28">
    <property type="entry name" value="PETROBACTIN-BINDING PROTEIN YCLQ"/>
    <property type="match status" value="1"/>
</dbReference>
<accession>A0A261TP67</accession>
<protein>
    <recommendedName>
        <fullName evidence="8">Fe/B12 periplasmic-binding domain-containing protein</fullName>
    </recommendedName>
</protein>
<feature type="region of interest" description="Disordered" evidence="6">
    <location>
        <begin position="203"/>
        <end position="223"/>
    </location>
</feature>
<dbReference type="AlphaFoldDB" id="A0A261TP67"/>
<feature type="domain" description="Fe/B12 periplasmic-binding" evidence="8">
    <location>
        <begin position="36"/>
        <end position="308"/>
    </location>
</feature>
<evidence type="ECO:0000256" key="1">
    <source>
        <dbReference type="ARBA" id="ARBA00004196"/>
    </source>
</evidence>
<evidence type="ECO:0000256" key="7">
    <source>
        <dbReference type="SAM" id="SignalP"/>
    </source>
</evidence>
<keyword evidence="4" id="KW-0406">Ion transport</keyword>
<dbReference type="InterPro" id="IPR002491">
    <property type="entry name" value="ABC_transptr_periplasmic_BD"/>
</dbReference>
<dbReference type="Gene3D" id="3.40.50.1980">
    <property type="entry name" value="Nitrogenase molybdenum iron protein domain"/>
    <property type="match status" value="2"/>
</dbReference>
<comment type="caution">
    <text evidence="9">The sequence shown here is derived from an EMBL/GenBank/DDBJ whole genome shotgun (WGS) entry which is preliminary data.</text>
</comment>
<gene>
    <name evidence="9" type="ORF">CAL20_21980</name>
</gene>
<name>A0A261TP67_9BORD</name>
<evidence type="ECO:0000259" key="8">
    <source>
        <dbReference type="PROSITE" id="PS50983"/>
    </source>
</evidence>
<comment type="similarity">
    <text evidence="2">Belongs to the bacterial solute-binding protein 8 family.</text>
</comment>
<keyword evidence="3" id="KW-0813">Transport</keyword>
<evidence type="ECO:0000256" key="3">
    <source>
        <dbReference type="ARBA" id="ARBA00022448"/>
    </source>
</evidence>
<dbReference type="InterPro" id="IPR051313">
    <property type="entry name" value="Bact_iron-sidero_bind"/>
</dbReference>
<dbReference type="Pfam" id="PF01497">
    <property type="entry name" value="Peripla_BP_2"/>
    <property type="match status" value="1"/>
</dbReference>
<keyword evidence="5 7" id="KW-0732">Signal</keyword>